<evidence type="ECO:0000256" key="4">
    <source>
        <dbReference type="ARBA" id="ARBA00023172"/>
    </source>
</evidence>
<keyword evidence="9" id="KW-1185">Reference proteome</keyword>
<feature type="domain" description="Tyr recombinase" evidence="6">
    <location>
        <begin position="206"/>
        <end position="422"/>
    </location>
</feature>
<feature type="domain" description="Core-binding (CB)" evidence="7">
    <location>
        <begin position="105"/>
        <end position="188"/>
    </location>
</feature>
<evidence type="ECO:0000313" key="8">
    <source>
        <dbReference type="EMBL" id="SEB14764.1"/>
    </source>
</evidence>
<evidence type="ECO:0000256" key="5">
    <source>
        <dbReference type="PROSITE-ProRule" id="PRU01248"/>
    </source>
</evidence>
<dbReference type="InterPro" id="IPR002104">
    <property type="entry name" value="Integrase_catalytic"/>
</dbReference>
<dbReference type="GO" id="GO:0006310">
    <property type="term" value="P:DNA recombination"/>
    <property type="evidence" value="ECO:0007669"/>
    <property type="project" value="UniProtKB-KW"/>
</dbReference>
<reference evidence="8 9" key="1">
    <citation type="submission" date="2016-10" db="EMBL/GenBank/DDBJ databases">
        <authorList>
            <person name="de Groot N.N."/>
        </authorList>
    </citation>
    <scope>NUCLEOTIDE SEQUENCE [LARGE SCALE GENOMIC DNA]</scope>
    <source>
        <strain evidence="8 9">DSM 21228</strain>
    </source>
</reference>
<dbReference type="InterPro" id="IPR050090">
    <property type="entry name" value="Tyrosine_recombinase_XerCD"/>
</dbReference>
<dbReference type="Proteomes" id="UP000199397">
    <property type="component" value="Unassembled WGS sequence"/>
</dbReference>
<evidence type="ECO:0000259" key="7">
    <source>
        <dbReference type="PROSITE" id="PS51900"/>
    </source>
</evidence>
<dbReference type="InterPro" id="IPR011010">
    <property type="entry name" value="DNA_brk_join_enz"/>
</dbReference>
<gene>
    <name evidence="8" type="ORF">SAMN05660964_03821</name>
</gene>
<dbReference type="InterPro" id="IPR011946">
    <property type="entry name" value="Integrase_integron-type"/>
</dbReference>
<dbReference type="PANTHER" id="PTHR30349">
    <property type="entry name" value="PHAGE INTEGRASE-RELATED"/>
    <property type="match status" value="1"/>
</dbReference>
<dbReference type="EMBL" id="FNQP01000059">
    <property type="protein sequence ID" value="SEB14764.1"/>
    <property type="molecule type" value="Genomic_DNA"/>
</dbReference>
<dbReference type="GO" id="GO:0015074">
    <property type="term" value="P:DNA integration"/>
    <property type="evidence" value="ECO:0007669"/>
    <property type="project" value="UniProtKB-KW"/>
</dbReference>
<dbReference type="InterPro" id="IPR013762">
    <property type="entry name" value="Integrase-like_cat_sf"/>
</dbReference>
<protein>
    <submittedName>
        <fullName evidence="8">Integron integrase</fullName>
    </submittedName>
</protein>
<dbReference type="OrthoDB" id="9801717at2"/>
<dbReference type="PROSITE" id="PS51898">
    <property type="entry name" value="TYR_RECOMBINASE"/>
    <property type="match status" value="1"/>
</dbReference>
<dbReference type="Gene3D" id="1.10.150.130">
    <property type="match status" value="1"/>
</dbReference>
<keyword evidence="3 5" id="KW-0238">DNA-binding</keyword>
<evidence type="ECO:0000256" key="1">
    <source>
        <dbReference type="ARBA" id="ARBA00008857"/>
    </source>
</evidence>
<evidence type="ECO:0000313" key="9">
    <source>
        <dbReference type="Proteomes" id="UP000199397"/>
    </source>
</evidence>
<dbReference type="InterPro" id="IPR010998">
    <property type="entry name" value="Integrase_recombinase_N"/>
</dbReference>
<dbReference type="PANTHER" id="PTHR30349:SF64">
    <property type="entry name" value="PROPHAGE INTEGRASE INTD-RELATED"/>
    <property type="match status" value="1"/>
</dbReference>
<accession>A0A1H4GZ24</accession>
<comment type="similarity">
    <text evidence="1">Belongs to the 'phage' integrase family.</text>
</comment>
<dbReference type="InterPro" id="IPR004107">
    <property type="entry name" value="Integrase_SAM-like_N"/>
</dbReference>
<keyword evidence="2" id="KW-0229">DNA integration</keyword>
<organism evidence="8 9">
    <name type="scientific">Thiothrix caldifontis</name>
    <dbReference type="NCBI Taxonomy" id="525918"/>
    <lineage>
        <taxon>Bacteria</taxon>
        <taxon>Pseudomonadati</taxon>
        <taxon>Pseudomonadota</taxon>
        <taxon>Gammaproteobacteria</taxon>
        <taxon>Thiotrichales</taxon>
        <taxon>Thiotrichaceae</taxon>
        <taxon>Thiothrix</taxon>
    </lineage>
</organism>
<dbReference type="PROSITE" id="PS51900">
    <property type="entry name" value="CB"/>
    <property type="match status" value="1"/>
</dbReference>
<dbReference type="Pfam" id="PF00589">
    <property type="entry name" value="Phage_integrase"/>
    <property type="match status" value="1"/>
</dbReference>
<dbReference type="STRING" id="525918.SAMN05660964_03821"/>
<name>A0A1H4GZ24_9GAMM</name>
<dbReference type="AlphaFoldDB" id="A0A1H4GZ24"/>
<keyword evidence="4" id="KW-0233">DNA recombination</keyword>
<evidence type="ECO:0000259" key="6">
    <source>
        <dbReference type="PROSITE" id="PS51898"/>
    </source>
</evidence>
<dbReference type="GO" id="GO:0003677">
    <property type="term" value="F:DNA binding"/>
    <property type="evidence" value="ECO:0007669"/>
    <property type="project" value="UniProtKB-UniRule"/>
</dbReference>
<evidence type="ECO:0000256" key="3">
    <source>
        <dbReference type="ARBA" id="ARBA00023125"/>
    </source>
</evidence>
<dbReference type="NCBIfam" id="TIGR02249">
    <property type="entry name" value="integrase_gron"/>
    <property type="match status" value="1"/>
</dbReference>
<proteinExistence type="inferred from homology"/>
<dbReference type="Pfam" id="PF13495">
    <property type="entry name" value="Phage_int_SAM_4"/>
    <property type="match status" value="1"/>
</dbReference>
<sequence length="423" mass="47913">MKTICSVSVWNTLSSEVFFYSEFNLTGLKLDKANRYLASLKRRIMTISNGSYDFDTAVSESRIVVAGYNKAINDLLGEVYEPIRTDFELNRDTSNLVPVAPVKVESVEALLVRVQEFMRTKGYSRKTEQAYLIWIKRYVSFNNNRHPSKLNHLNIEAFINHLVNVDKVAIATQRQAFNGVMFLYLKFLQVKLDPMNSMKLSSKQVKLPTVLNKDEVAKLFAELDGTQLLIAKLLYGTGMRLMECATLRIRDIDFQRGEIHVHAGKGGKDRILMLPKTLTAEMKEHVNSVADIHAKDLANGWGKVVIPWLKGNKLKARQSELGYQFLFPASKIYVDKDSHECFRHHIHETYIQKTLRSAGLKAGITKGVYPHCLRHSFATALLEAGYDIRSLQELMGHSDISTTSVYLHVANISANGCRSPLDL</sequence>
<dbReference type="InterPro" id="IPR044068">
    <property type="entry name" value="CB"/>
</dbReference>
<evidence type="ECO:0000256" key="2">
    <source>
        <dbReference type="ARBA" id="ARBA00022908"/>
    </source>
</evidence>
<dbReference type="Gene3D" id="1.10.443.10">
    <property type="entry name" value="Intergrase catalytic core"/>
    <property type="match status" value="1"/>
</dbReference>
<dbReference type="SUPFAM" id="SSF56349">
    <property type="entry name" value="DNA breaking-rejoining enzymes"/>
    <property type="match status" value="1"/>
</dbReference>